<dbReference type="RefSeq" id="WP_132225019.1">
    <property type="nucleotide sequence ID" value="NZ_JANKBG010000013.1"/>
</dbReference>
<dbReference type="PANTHER" id="PTHR43479">
    <property type="entry name" value="ACREF/ENVCD OPERON REPRESSOR-RELATED"/>
    <property type="match status" value="1"/>
</dbReference>
<dbReference type="PROSITE" id="PS50977">
    <property type="entry name" value="HTH_TETR_2"/>
    <property type="match status" value="1"/>
</dbReference>
<evidence type="ECO:0000256" key="2">
    <source>
        <dbReference type="PROSITE-ProRule" id="PRU00335"/>
    </source>
</evidence>
<dbReference type="InterPro" id="IPR009057">
    <property type="entry name" value="Homeodomain-like_sf"/>
</dbReference>
<dbReference type="AlphaFoldDB" id="A0A4V2VK49"/>
<sequence length="213" mass="24206">MARNKHPEQTVQKILDVSLKLFGEKGYEKTTIQDIVDALGMSKGAIYHHFKSKDDIIEALGNQSYSSIDGLRAYVSSFNDMNGLEKLRMIFKAQLKDPRKRSLDPVMMDAYSNPKFMVMSLQETLCEAAAFGATLIEEGIKDGSIQAQDSLCASQVYLLLINFWLVTPLEPYDEQHIKNKVTYLRKLMEEMGIPIINDELEQNFLEYLKAVLA</sequence>
<dbReference type="Gene3D" id="1.10.357.10">
    <property type="entry name" value="Tetracycline Repressor, domain 2"/>
    <property type="match status" value="1"/>
</dbReference>
<proteinExistence type="predicted"/>
<dbReference type="GO" id="GO:0003677">
    <property type="term" value="F:DNA binding"/>
    <property type="evidence" value="ECO:0007669"/>
    <property type="project" value="UniProtKB-UniRule"/>
</dbReference>
<comment type="caution">
    <text evidence="4">The sequence shown here is derived from an EMBL/GenBank/DDBJ whole genome shotgun (WGS) entry which is preliminary data.</text>
</comment>
<evidence type="ECO:0000313" key="5">
    <source>
        <dbReference type="Proteomes" id="UP000295773"/>
    </source>
</evidence>
<name>A0A4V2VK49_9FIRM</name>
<feature type="domain" description="HTH tetR-type" evidence="3">
    <location>
        <begin position="8"/>
        <end position="68"/>
    </location>
</feature>
<dbReference type="PRINTS" id="PR00455">
    <property type="entry name" value="HTHTETR"/>
</dbReference>
<feature type="DNA-binding region" description="H-T-H motif" evidence="2">
    <location>
        <begin position="31"/>
        <end position="50"/>
    </location>
</feature>
<gene>
    <name evidence="4" type="ORF">EDD61_11379</name>
</gene>
<evidence type="ECO:0000256" key="1">
    <source>
        <dbReference type="ARBA" id="ARBA00023125"/>
    </source>
</evidence>
<keyword evidence="1 2" id="KW-0238">DNA-binding</keyword>
<dbReference type="EMBL" id="SMBP01000013">
    <property type="protein sequence ID" value="TCU58455.1"/>
    <property type="molecule type" value="Genomic_DNA"/>
</dbReference>
<dbReference type="InterPro" id="IPR001647">
    <property type="entry name" value="HTH_TetR"/>
</dbReference>
<keyword evidence="5" id="KW-1185">Reference proteome</keyword>
<protein>
    <submittedName>
        <fullName evidence="4">TetR family transcriptional regulator</fullName>
    </submittedName>
</protein>
<dbReference type="InterPro" id="IPR050624">
    <property type="entry name" value="HTH-type_Tx_Regulator"/>
</dbReference>
<dbReference type="PANTHER" id="PTHR43479:SF11">
    <property type="entry name" value="ACREF_ENVCD OPERON REPRESSOR-RELATED"/>
    <property type="match status" value="1"/>
</dbReference>
<reference evidence="4 5" key="1">
    <citation type="submission" date="2019-03" db="EMBL/GenBank/DDBJ databases">
        <title>Genomic Encyclopedia of Type Strains, Phase IV (KMG-IV): sequencing the most valuable type-strain genomes for metagenomic binning, comparative biology and taxonomic classification.</title>
        <authorList>
            <person name="Goeker M."/>
        </authorList>
    </citation>
    <scope>NUCLEOTIDE SEQUENCE [LARGE SCALE GENOMIC DNA]</scope>
    <source>
        <strain evidence="4 5">DSM 29481</strain>
    </source>
</reference>
<accession>A0A4V2VK49</accession>
<dbReference type="Pfam" id="PF00440">
    <property type="entry name" value="TetR_N"/>
    <property type="match status" value="1"/>
</dbReference>
<dbReference type="Proteomes" id="UP000295773">
    <property type="component" value="Unassembled WGS sequence"/>
</dbReference>
<evidence type="ECO:0000259" key="3">
    <source>
        <dbReference type="PROSITE" id="PS50977"/>
    </source>
</evidence>
<evidence type="ECO:0000313" key="4">
    <source>
        <dbReference type="EMBL" id="TCU58455.1"/>
    </source>
</evidence>
<organism evidence="4 5">
    <name type="scientific">Longicatena caecimuris</name>
    <dbReference type="NCBI Taxonomy" id="1796635"/>
    <lineage>
        <taxon>Bacteria</taxon>
        <taxon>Bacillati</taxon>
        <taxon>Bacillota</taxon>
        <taxon>Erysipelotrichia</taxon>
        <taxon>Erysipelotrichales</taxon>
        <taxon>Erysipelotrichaceae</taxon>
        <taxon>Longicatena</taxon>
    </lineage>
</organism>
<dbReference type="SUPFAM" id="SSF46689">
    <property type="entry name" value="Homeodomain-like"/>
    <property type="match status" value="1"/>
</dbReference>